<organism evidence="1">
    <name type="scientific">freshwater metagenome</name>
    <dbReference type="NCBI Taxonomy" id="449393"/>
    <lineage>
        <taxon>unclassified sequences</taxon>
        <taxon>metagenomes</taxon>
        <taxon>ecological metagenomes</taxon>
    </lineage>
</organism>
<reference evidence="1" key="1">
    <citation type="submission" date="2020-05" db="EMBL/GenBank/DDBJ databases">
        <authorList>
            <person name="Chiriac C."/>
            <person name="Salcher M."/>
            <person name="Ghai R."/>
            <person name="Kavagutti S V."/>
        </authorList>
    </citation>
    <scope>NUCLEOTIDE SEQUENCE</scope>
</reference>
<proteinExistence type="predicted"/>
<dbReference type="AlphaFoldDB" id="A0A6J7M8V5"/>
<dbReference type="EMBL" id="CAFBNZ010000150">
    <property type="protein sequence ID" value="CAB4974004.1"/>
    <property type="molecule type" value="Genomic_DNA"/>
</dbReference>
<evidence type="ECO:0000313" key="1">
    <source>
        <dbReference type="EMBL" id="CAB4974004.1"/>
    </source>
</evidence>
<gene>
    <name evidence="1" type="ORF">UFOPK3889_00794</name>
</gene>
<protein>
    <submittedName>
        <fullName evidence="1">Unannotated protein</fullName>
    </submittedName>
</protein>
<accession>A0A6J7M8V5</accession>
<sequence>MSDFATLRCTYATGFTVSPWGHVVVVDVALGIHWRQSVKHLVHAGHGQSCHVHHLSFSTLEQSRTVCSTQNTNFGRDWTKIAWSTTVNADAVFNDALTHQLFGEAANSFLDLFVATSEWSISGTCQLRHSSVTSSISSSVALRLQSDAHCISQQWRCDCFNSSPYIVTVIKYWCVLQRRNWSTSCDDRSQQLTLQSDRLFDVLLCGIKATSENNFVNLWRTIGVVVKTLFGSTGFNHHDCNVSVVKFTTGNNQFECSLFTLNIGGVRSPCSVLCESDTYCTNRTIEWDSTDHQSGRSGVDA</sequence>
<name>A0A6J7M8V5_9ZZZZ</name>